<dbReference type="KEGG" id="mff:MFFC18_07570"/>
<dbReference type="EMBL" id="CP042912">
    <property type="protein sequence ID" value="QEG20906.1"/>
    <property type="molecule type" value="Genomic_DNA"/>
</dbReference>
<dbReference type="OrthoDB" id="5290747at2"/>
<dbReference type="PANTHER" id="PTHR37524">
    <property type="entry name" value="RIBOSOMAL RNA LARGE SUBUNIT METHYLTRANSFERASE M"/>
    <property type="match status" value="1"/>
</dbReference>
<gene>
    <name evidence="2" type="ORF">MFFC18_07570</name>
</gene>
<dbReference type="Pfam" id="PF01728">
    <property type="entry name" value="FtsJ"/>
    <property type="match status" value="1"/>
</dbReference>
<keyword evidence="2" id="KW-0489">Methyltransferase</keyword>
<name>A0A5B9P8F9_9BACT</name>
<reference evidence="2 3" key="1">
    <citation type="submission" date="2019-08" db="EMBL/GenBank/DDBJ databases">
        <title>Deep-cultivation of Planctomycetes and their phenomic and genomic characterization uncovers novel biology.</title>
        <authorList>
            <person name="Wiegand S."/>
            <person name="Jogler M."/>
            <person name="Boedeker C."/>
            <person name="Pinto D."/>
            <person name="Vollmers J."/>
            <person name="Rivas-Marin E."/>
            <person name="Kohn T."/>
            <person name="Peeters S.H."/>
            <person name="Heuer A."/>
            <person name="Rast P."/>
            <person name="Oberbeckmann S."/>
            <person name="Bunk B."/>
            <person name="Jeske O."/>
            <person name="Meyerdierks A."/>
            <person name="Storesund J.E."/>
            <person name="Kallscheuer N."/>
            <person name="Luecker S."/>
            <person name="Lage O.M."/>
            <person name="Pohl T."/>
            <person name="Merkel B.J."/>
            <person name="Hornburger P."/>
            <person name="Mueller R.-W."/>
            <person name="Bruemmer F."/>
            <person name="Labrenz M."/>
            <person name="Spormann A.M."/>
            <person name="Op den Camp H."/>
            <person name="Overmann J."/>
            <person name="Amann R."/>
            <person name="Jetten M.S.M."/>
            <person name="Mascher T."/>
            <person name="Medema M.H."/>
            <person name="Devos D.P."/>
            <person name="Kaster A.-K."/>
            <person name="Ovreas L."/>
            <person name="Rohde M."/>
            <person name="Galperin M.Y."/>
            <person name="Jogler C."/>
        </authorList>
    </citation>
    <scope>NUCLEOTIDE SEQUENCE [LARGE SCALE GENOMIC DNA]</scope>
    <source>
        <strain evidence="2 3">FC18</strain>
    </source>
</reference>
<accession>A0A5B9P8F9</accession>
<keyword evidence="2" id="KW-0808">Transferase</keyword>
<dbReference type="GO" id="GO:0008168">
    <property type="term" value="F:methyltransferase activity"/>
    <property type="evidence" value="ECO:0007669"/>
    <property type="project" value="UniProtKB-KW"/>
</dbReference>
<dbReference type="STRING" id="980251.GCA_001642875_02944"/>
<organism evidence="2 3">
    <name type="scientific">Mariniblastus fucicola</name>
    <dbReference type="NCBI Taxonomy" id="980251"/>
    <lineage>
        <taxon>Bacteria</taxon>
        <taxon>Pseudomonadati</taxon>
        <taxon>Planctomycetota</taxon>
        <taxon>Planctomycetia</taxon>
        <taxon>Pirellulales</taxon>
        <taxon>Pirellulaceae</taxon>
        <taxon>Mariniblastus</taxon>
    </lineage>
</organism>
<sequence>MNNPANFIFAACQAGAEAALRKEIPENHPELKLAFSRPGFVTFKVDPNNRLPDRYSLKSTLARTSGWSLGRAESENSAEIVASILENGAEQLAAADVIHVWERDRKVPGSGGFEPGVSVLANEVGQQVLAAMEASGKFSNKPALNRLARPDSVVFDICVVEPNQWWYGFHEANTSAGRWPGGVPMFDTDVEPISRAYFKLKEALLWSGIPVSEGDVCAELGSAPGGACQLLLEMGALVIAIDPAELEADVLKHPNLNHIRRRGHEVKKRDFRDVRWLFADISMVPNYTLDTVSAIVSHDAVNIKGMALTLKLTNWELLDSVPAWIQRVKDLGFKYVRTRQLAFNRQEICLIAAKDKFVLRAGKKRVSQPPQLQS</sequence>
<proteinExistence type="predicted"/>
<dbReference type="AlphaFoldDB" id="A0A5B9P8F9"/>
<evidence type="ECO:0000313" key="3">
    <source>
        <dbReference type="Proteomes" id="UP000322214"/>
    </source>
</evidence>
<dbReference type="PANTHER" id="PTHR37524:SF2">
    <property type="entry name" value="RIBOSOMAL RNA METHYLTRANSFERASE FTSJ DOMAIN-CONTAINING PROTEIN"/>
    <property type="match status" value="1"/>
</dbReference>
<evidence type="ECO:0000259" key="1">
    <source>
        <dbReference type="Pfam" id="PF01728"/>
    </source>
</evidence>
<evidence type="ECO:0000313" key="2">
    <source>
        <dbReference type="EMBL" id="QEG20906.1"/>
    </source>
</evidence>
<dbReference type="Proteomes" id="UP000322214">
    <property type="component" value="Chromosome"/>
</dbReference>
<dbReference type="RefSeq" id="WP_075085164.1">
    <property type="nucleotide sequence ID" value="NZ_CP042912.1"/>
</dbReference>
<dbReference type="SUPFAM" id="SSF53335">
    <property type="entry name" value="S-adenosyl-L-methionine-dependent methyltransferases"/>
    <property type="match status" value="1"/>
</dbReference>
<protein>
    <submittedName>
        <fullName evidence="2">Putative 23S rRNA ribose 2'-O-ribose methyltransferase</fullName>
    </submittedName>
</protein>
<dbReference type="InterPro" id="IPR029063">
    <property type="entry name" value="SAM-dependent_MTases_sf"/>
</dbReference>
<dbReference type="InterPro" id="IPR002877">
    <property type="entry name" value="RNA_MeTrfase_FtsJ_dom"/>
</dbReference>
<dbReference type="Gene3D" id="3.40.50.150">
    <property type="entry name" value="Vaccinia Virus protein VP39"/>
    <property type="match status" value="1"/>
</dbReference>
<dbReference type="GO" id="GO:0032259">
    <property type="term" value="P:methylation"/>
    <property type="evidence" value="ECO:0007669"/>
    <property type="project" value="UniProtKB-KW"/>
</dbReference>
<keyword evidence="3" id="KW-1185">Reference proteome</keyword>
<feature type="domain" description="Ribosomal RNA methyltransferase FtsJ" evidence="1">
    <location>
        <begin position="194"/>
        <end position="307"/>
    </location>
</feature>